<proteinExistence type="inferred from homology"/>
<feature type="domain" description="Barstar (barnase inhibitor)" evidence="2">
    <location>
        <begin position="37"/>
        <end position="132"/>
    </location>
</feature>
<reference evidence="3" key="1">
    <citation type="journal article" date="2020" name="mSystems">
        <title>Genome- and Community-Level Interaction Insights into Carbon Utilization and Element Cycling Functions of Hydrothermarchaeota in Hydrothermal Sediment.</title>
        <authorList>
            <person name="Zhou Z."/>
            <person name="Liu Y."/>
            <person name="Xu W."/>
            <person name="Pan J."/>
            <person name="Luo Z.H."/>
            <person name="Li M."/>
        </authorList>
    </citation>
    <scope>NUCLEOTIDE SEQUENCE [LARGE SCALE GENOMIC DNA]</scope>
    <source>
        <strain evidence="3">SpSt-289</strain>
    </source>
</reference>
<evidence type="ECO:0000313" key="3">
    <source>
        <dbReference type="EMBL" id="HDX33680.1"/>
    </source>
</evidence>
<dbReference type="CDD" id="cd05141">
    <property type="entry name" value="Barstar_evA4336-like"/>
    <property type="match status" value="1"/>
</dbReference>
<comment type="caution">
    <text evidence="3">The sequence shown here is derived from an EMBL/GenBank/DDBJ whole genome shotgun (WGS) entry which is preliminary data.</text>
</comment>
<organism evidence="3">
    <name type="scientific">Caldilinea aerophila</name>
    <dbReference type="NCBI Taxonomy" id="133453"/>
    <lineage>
        <taxon>Bacteria</taxon>
        <taxon>Bacillati</taxon>
        <taxon>Chloroflexota</taxon>
        <taxon>Caldilineae</taxon>
        <taxon>Caldilineales</taxon>
        <taxon>Caldilineaceae</taxon>
        <taxon>Caldilinea</taxon>
    </lineage>
</organism>
<name>A0A7C1FUL4_9CHLR</name>
<dbReference type="AlphaFoldDB" id="A0A7C1FUL4"/>
<evidence type="ECO:0000259" key="2">
    <source>
        <dbReference type="Pfam" id="PF01337"/>
    </source>
</evidence>
<dbReference type="InterPro" id="IPR035905">
    <property type="entry name" value="Barstar-like_sf"/>
</dbReference>
<evidence type="ECO:0000256" key="1">
    <source>
        <dbReference type="ARBA" id="ARBA00006845"/>
    </source>
</evidence>
<dbReference type="Pfam" id="PF01337">
    <property type="entry name" value="Barstar"/>
    <property type="match status" value="1"/>
</dbReference>
<sequence>MNNIITSIFLSVPSGLYRWLEPIPVRQFAQSVDALGWRFFYLDGRRARDKASFLRAVAETMAFPDYFGKNWDAFEECVNDLAWAPASGYVLLYEHVWWFACTDPGEWRIARSILEDVCINWARREVKFFVLLRHTHGCSGVDAMLRAMKTQ</sequence>
<dbReference type="EMBL" id="DSMG01000198">
    <property type="protein sequence ID" value="HDX33680.1"/>
    <property type="molecule type" value="Genomic_DNA"/>
</dbReference>
<protein>
    <submittedName>
        <fullName evidence="3">Barnase inhibitor</fullName>
    </submittedName>
</protein>
<dbReference type="SUPFAM" id="SSF52038">
    <property type="entry name" value="Barstar-related"/>
    <property type="match status" value="1"/>
</dbReference>
<dbReference type="Gene3D" id="3.30.370.10">
    <property type="entry name" value="Barstar-like"/>
    <property type="match status" value="1"/>
</dbReference>
<accession>A0A7C1FUL4</accession>
<dbReference type="InterPro" id="IPR000468">
    <property type="entry name" value="Barstar"/>
</dbReference>
<gene>
    <name evidence="3" type="ORF">ENQ20_19680</name>
</gene>
<comment type="similarity">
    <text evidence="1">Belongs to the barstar family.</text>
</comment>